<organism evidence="4 5">
    <name type="scientific">Cyphellophora attinorum</name>
    <dbReference type="NCBI Taxonomy" id="1664694"/>
    <lineage>
        <taxon>Eukaryota</taxon>
        <taxon>Fungi</taxon>
        <taxon>Dikarya</taxon>
        <taxon>Ascomycota</taxon>
        <taxon>Pezizomycotina</taxon>
        <taxon>Eurotiomycetes</taxon>
        <taxon>Chaetothyriomycetidae</taxon>
        <taxon>Chaetothyriales</taxon>
        <taxon>Cyphellophoraceae</taxon>
        <taxon>Cyphellophora</taxon>
    </lineage>
</organism>
<dbReference type="Pfam" id="PF00588">
    <property type="entry name" value="SpoU_methylase"/>
    <property type="match status" value="1"/>
</dbReference>
<dbReference type="GeneID" id="28740648"/>
<evidence type="ECO:0000313" key="4">
    <source>
        <dbReference type="EMBL" id="KPI44324.1"/>
    </source>
</evidence>
<dbReference type="GO" id="GO:0016435">
    <property type="term" value="F:rRNA (guanine) methyltransferase activity"/>
    <property type="evidence" value="ECO:0007669"/>
    <property type="project" value="TreeGrafter"/>
</dbReference>
<reference evidence="4 5" key="1">
    <citation type="submission" date="2015-06" db="EMBL/GenBank/DDBJ databases">
        <title>Draft genome of the ant-associated black yeast Phialophora attae CBS 131958.</title>
        <authorList>
            <person name="Moreno L.F."/>
            <person name="Stielow B.J."/>
            <person name="de Hoog S."/>
            <person name="Vicente V.A."/>
            <person name="Weiss V.A."/>
            <person name="de Vries M."/>
            <person name="Cruz L.M."/>
            <person name="Souza E.M."/>
        </authorList>
    </citation>
    <scope>NUCLEOTIDE SEQUENCE [LARGE SCALE GENOMIC DNA]</scope>
    <source>
        <strain evidence="4 5">CBS 131958</strain>
    </source>
</reference>
<gene>
    <name evidence="4" type="ORF">AB675_8330</name>
</gene>
<dbReference type="VEuPathDB" id="FungiDB:AB675_8330"/>
<name>A0A0N1HFV9_9EURO</name>
<dbReference type="Gene3D" id="3.40.1280.10">
    <property type="match status" value="1"/>
</dbReference>
<sequence>MPILRIRDESGFITTSKANGWHFVAAVSPEDVPLVNRPDVIPEHNIDTDGLKQKPVVIMLGNEGEGLRPRIARMANSCLTVQDAVNQHAGVDSLNVSVAAGILMHDLLRPFLGKR</sequence>
<keyword evidence="1" id="KW-0489">Methyltransferase</keyword>
<dbReference type="Proteomes" id="UP000038010">
    <property type="component" value="Unassembled WGS sequence"/>
</dbReference>
<dbReference type="InterPro" id="IPR029026">
    <property type="entry name" value="tRNA_m1G_MTases_N"/>
</dbReference>
<accession>A0A0N1HFV9</accession>
<evidence type="ECO:0000313" key="5">
    <source>
        <dbReference type="Proteomes" id="UP000038010"/>
    </source>
</evidence>
<keyword evidence="2" id="KW-0808">Transferase</keyword>
<dbReference type="PANTHER" id="PTHR46103">
    <property type="entry name" value="RRNA METHYLTRANSFERASE 1, MITOCHONDRIAL"/>
    <property type="match status" value="1"/>
</dbReference>
<evidence type="ECO:0000256" key="1">
    <source>
        <dbReference type="ARBA" id="ARBA00022603"/>
    </source>
</evidence>
<dbReference type="InterPro" id="IPR001537">
    <property type="entry name" value="SpoU_MeTrfase"/>
</dbReference>
<dbReference type="EMBL" id="LFJN01000003">
    <property type="protein sequence ID" value="KPI44324.1"/>
    <property type="molecule type" value="Genomic_DNA"/>
</dbReference>
<dbReference type="SUPFAM" id="SSF75217">
    <property type="entry name" value="alpha/beta knot"/>
    <property type="match status" value="1"/>
</dbReference>
<feature type="domain" description="tRNA/rRNA methyltransferase SpoU type" evidence="3">
    <location>
        <begin position="10"/>
        <end position="105"/>
    </location>
</feature>
<comment type="caution">
    <text evidence="4">The sequence shown here is derived from an EMBL/GenBank/DDBJ whole genome shotgun (WGS) entry which is preliminary data.</text>
</comment>
<dbReference type="PANTHER" id="PTHR46103:SF1">
    <property type="entry name" value="RRNA METHYLTRANSFERASE 1, MITOCHONDRIAL"/>
    <property type="match status" value="1"/>
</dbReference>
<dbReference type="InterPro" id="IPR029028">
    <property type="entry name" value="Alpha/beta_knot_MTases"/>
</dbReference>
<dbReference type="RefSeq" id="XP_018004287.1">
    <property type="nucleotide sequence ID" value="XM_018148768.1"/>
</dbReference>
<dbReference type="GO" id="GO:0003723">
    <property type="term" value="F:RNA binding"/>
    <property type="evidence" value="ECO:0007669"/>
    <property type="project" value="InterPro"/>
</dbReference>
<dbReference type="AlphaFoldDB" id="A0A0N1HFV9"/>
<dbReference type="STRING" id="1664694.A0A0N1HFV9"/>
<proteinExistence type="predicted"/>
<dbReference type="InterPro" id="IPR047182">
    <property type="entry name" value="MRM1"/>
</dbReference>
<protein>
    <recommendedName>
        <fullName evidence="3">tRNA/rRNA methyltransferase SpoU type domain-containing protein</fullName>
    </recommendedName>
</protein>
<evidence type="ECO:0000256" key="2">
    <source>
        <dbReference type="ARBA" id="ARBA00022679"/>
    </source>
</evidence>
<dbReference type="OrthoDB" id="270651at2759"/>
<keyword evidence="5" id="KW-1185">Reference proteome</keyword>
<dbReference type="GO" id="GO:0005739">
    <property type="term" value="C:mitochondrion"/>
    <property type="evidence" value="ECO:0007669"/>
    <property type="project" value="TreeGrafter"/>
</dbReference>
<evidence type="ECO:0000259" key="3">
    <source>
        <dbReference type="Pfam" id="PF00588"/>
    </source>
</evidence>